<evidence type="ECO:0000256" key="1">
    <source>
        <dbReference type="ARBA" id="ARBA00010203"/>
    </source>
</evidence>
<sequence length="342" mass="38444">MNLAQTGLYIDTHFNLNSNNLLKKALQSADIIPQQVMRLLAEDEQRAIPAIAKDTKMMEQLLRCVQAMPSSHSVILGDSRLMEAVPDESVHLVLTSPPYWTLKKYIGSEGQLGDIADYETFLTELDQVWQHVYRVLVPGGRLVIVVGDVCVSRRQYGKHMVFPLHASIQEHCRAIGFDNLAPIIWYKISNASLEAHGNGTSFLGKPYEPGGVIKNDIEFILMQRKSGGYRKPTITMRTLSIIPEELHRKCFQQIWDIKGASTRNHPAPFPLELAERIIRMFSFVGDTVIDPFLGTGTTSLAASLWGRNSIGFEVEPVYHKMALKRLQELRATQLSLIDFEGA</sequence>
<dbReference type="InterPro" id="IPR002941">
    <property type="entry name" value="DNA_methylase_N4/N6"/>
</dbReference>
<accession>A0ABV0JRL1</accession>
<evidence type="ECO:0000256" key="7">
    <source>
        <dbReference type="ARBA" id="ARBA00049120"/>
    </source>
</evidence>
<keyword evidence="3" id="KW-0808">Transferase</keyword>
<keyword evidence="6" id="KW-0238">DNA-binding</keyword>
<dbReference type="Pfam" id="PF01555">
    <property type="entry name" value="N6_N4_Mtase"/>
    <property type="match status" value="1"/>
</dbReference>
<evidence type="ECO:0000259" key="9">
    <source>
        <dbReference type="Pfam" id="PF01555"/>
    </source>
</evidence>
<evidence type="ECO:0000256" key="4">
    <source>
        <dbReference type="ARBA" id="ARBA00022691"/>
    </source>
</evidence>
<comment type="catalytic activity">
    <reaction evidence="7">
        <text>a 2'-deoxycytidine in DNA + S-adenosyl-L-methionine = an N(4)-methyl-2'-deoxycytidine in DNA + S-adenosyl-L-homocysteine + H(+)</text>
        <dbReference type="Rhea" id="RHEA:16857"/>
        <dbReference type="Rhea" id="RHEA-COMP:11369"/>
        <dbReference type="Rhea" id="RHEA-COMP:13674"/>
        <dbReference type="ChEBI" id="CHEBI:15378"/>
        <dbReference type="ChEBI" id="CHEBI:57856"/>
        <dbReference type="ChEBI" id="CHEBI:59789"/>
        <dbReference type="ChEBI" id="CHEBI:85452"/>
        <dbReference type="ChEBI" id="CHEBI:137933"/>
        <dbReference type="EC" id="2.1.1.113"/>
    </reaction>
</comment>
<comment type="caution">
    <text evidence="10">The sequence shown here is derived from an EMBL/GenBank/DDBJ whole genome shotgun (WGS) entry which is preliminary data.</text>
</comment>
<feature type="domain" description="DNA methylase N-4/N-6" evidence="9">
    <location>
        <begin position="90"/>
        <end position="323"/>
    </location>
</feature>
<dbReference type="Gene3D" id="3.40.50.150">
    <property type="entry name" value="Vaccinia Virus protein VP39"/>
    <property type="match status" value="1"/>
</dbReference>
<evidence type="ECO:0000256" key="6">
    <source>
        <dbReference type="ARBA" id="ARBA00023125"/>
    </source>
</evidence>
<evidence type="ECO:0000256" key="5">
    <source>
        <dbReference type="ARBA" id="ARBA00022747"/>
    </source>
</evidence>
<evidence type="ECO:0000313" key="10">
    <source>
        <dbReference type="EMBL" id="MEP0866018.1"/>
    </source>
</evidence>
<keyword evidence="5" id="KW-0680">Restriction system</keyword>
<evidence type="ECO:0000256" key="8">
    <source>
        <dbReference type="RuleBase" id="RU362026"/>
    </source>
</evidence>
<dbReference type="Proteomes" id="UP001442494">
    <property type="component" value="Unassembled WGS sequence"/>
</dbReference>
<dbReference type="InterPro" id="IPR017985">
    <property type="entry name" value="MeTrfase_CN4_CS"/>
</dbReference>
<dbReference type="SUPFAM" id="SSF53335">
    <property type="entry name" value="S-adenosyl-L-methionine-dependent methyltransferases"/>
    <property type="match status" value="1"/>
</dbReference>
<keyword evidence="11" id="KW-1185">Reference proteome</keyword>
<dbReference type="EC" id="2.1.1.-" evidence="8"/>
<keyword evidence="2" id="KW-0489">Methyltransferase</keyword>
<evidence type="ECO:0000313" key="11">
    <source>
        <dbReference type="Proteomes" id="UP001442494"/>
    </source>
</evidence>
<evidence type="ECO:0000256" key="2">
    <source>
        <dbReference type="ARBA" id="ARBA00022603"/>
    </source>
</evidence>
<gene>
    <name evidence="10" type="ORF">NDI37_16235</name>
</gene>
<proteinExistence type="inferred from homology"/>
<dbReference type="InterPro" id="IPR029063">
    <property type="entry name" value="SAM-dependent_MTases_sf"/>
</dbReference>
<evidence type="ECO:0000256" key="3">
    <source>
        <dbReference type="ARBA" id="ARBA00022679"/>
    </source>
</evidence>
<name>A0ABV0JRL1_9CYAN</name>
<dbReference type="PROSITE" id="PS00093">
    <property type="entry name" value="N4_MTASE"/>
    <property type="match status" value="1"/>
</dbReference>
<organism evidence="10 11">
    <name type="scientific">Funiculus sociatus GB2-A5</name>
    <dbReference type="NCBI Taxonomy" id="2933946"/>
    <lineage>
        <taxon>Bacteria</taxon>
        <taxon>Bacillati</taxon>
        <taxon>Cyanobacteriota</taxon>
        <taxon>Cyanophyceae</taxon>
        <taxon>Coleofasciculales</taxon>
        <taxon>Coleofasciculaceae</taxon>
        <taxon>Funiculus</taxon>
    </lineage>
</organism>
<keyword evidence="4" id="KW-0949">S-adenosyl-L-methionine</keyword>
<dbReference type="EMBL" id="JAMPKK010000036">
    <property type="protein sequence ID" value="MEP0866018.1"/>
    <property type="molecule type" value="Genomic_DNA"/>
</dbReference>
<comment type="similarity">
    <text evidence="1">Belongs to the N(4)/N(6)-methyltransferase family. N(4) subfamily.</text>
</comment>
<protein>
    <recommendedName>
        <fullName evidence="8">Methyltransferase</fullName>
        <ecNumber evidence="8">2.1.1.-</ecNumber>
    </recommendedName>
</protein>
<dbReference type="PRINTS" id="PR00508">
    <property type="entry name" value="S21N4MTFRASE"/>
</dbReference>
<dbReference type="InterPro" id="IPR001091">
    <property type="entry name" value="RM_Methyltransferase"/>
</dbReference>
<reference evidence="10 11" key="1">
    <citation type="submission" date="2022-04" db="EMBL/GenBank/DDBJ databases">
        <title>Positive selection, recombination, and allopatry shape intraspecific diversity of widespread and dominant cyanobacteria.</title>
        <authorList>
            <person name="Wei J."/>
            <person name="Shu W."/>
            <person name="Hu C."/>
        </authorList>
    </citation>
    <scope>NUCLEOTIDE SEQUENCE [LARGE SCALE GENOMIC DNA]</scope>
    <source>
        <strain evidence="10 11">GB2-A5</strain>
    </source>
</reference>